<dbReference type="EMBL" id="JAADJZ010000008">
    <property type="protein sequence ID" value="KAF2873270.1"/>
    <property type="molecule type" value="Genomic_DNA"/>
</dbReference>
<evidence type="ECO:0000313" key="1">
    <source>
        <dbReference type="EMBL" id="KAF2873270.1"/>
    </source>
</evidence>
<gene>
    <name evidence="1" type="ORF">BDV95DRAFT_378084</name>
</gene>
<keyword evidence="2" id="KW-1185">Reference proteome</keyword>
<accession>A0A7C8IG01</accession>
<sequence length="177" mass="19490">MWQCESSKYTLMYQTNVLDSLDLSTCLRGCGSRLRSLFNHPRKCRVFAGAKRNSCFSTRYVHFRTLAQRLSAACQKGVFGVSASISKQEGRRTPQNLYIATNKPGIKPQPQIARWRREAVSQPSHAQVSQTHVLGLAPGRGGDVVQCASNNSGALSAPWTCQSGSFLIPDVGRCRDV</sequence>
<organism evidence="1 2">
    <name type="scientific">Massariosphaeria phaeospora</name>
    <dbReference type="NCBI Taxonomy" id="100035"/>
    <lineage>
        <taxon>Eukaryota</taxon>
        <taxon>Fungi</taxon>
        <taxon>Dikarya</taxon>
        <taxon>Ascomycota</taxon>
        <taxon>Pezizomycotina</taxon>
        <taxon>Dothideomycetes</taxon>
        <taxon>Pleosporomycetidae</taxon>
        <taxon>Pleosporales</taxon>
        <taxon>Pleosporales incertae sedis</taxon>
        <taxon>Massariosphaeria</taxon>
    </lineage>
</organism>
<dbReference type="Proteomes" id="UP000481861">
    <property type="component" value="Unassembled WGS sequence"/>
</dbReference>
<reference evidence="1 2" key="1">
    <citation type="submission" date="2020-01" db="EMBL/GenBank/DDBJ databases">
        <authorList>
            <consortium name="DOE Joint Genome Institute"/>
            <person name="Haridas S."/>
            <person name="Albert R."/>
            <person name="Binder M."/>
            <person name="Bloem J."/>
            <person name="Labutti K."/>
            <person name="Salamov A."/>
            <person name="Andreopoulos B."/>
            <person name="Baker S.E."/>
            <person name="Barry K."/>
            <person name="Bills G."/>
            <person name="Bluhm B.H."/>
            <person name="Cannon C."/>
            <person name="Castanera R."/>
            <person name="Culley D.E."/>
            <person name="Daum C."/>
            <person name="Ezra D."/>
            <person name="Gonzalez J.B."/>
            <person name="Henrissat B."/>
            <person name="Kuo A."/>
            <person name="Liang C."/>
            <person name="Lipzen A."/>
            <person name="Lutzoni F."/>
            <person name="Magnuson J."/>
            <person name="Mondo S."/>
            <person name="Nolan M."/>
            <person name="Ohm R."/>
            <person name="Pangilinan J."/>
            <person name="Park H.-J.H."/>
            <person name="Ramirez L."/>
            <person name="Alfaro M."/>
            <person name="Sun H."/>
            <person name="Tritt A."/>
            <person name="Yoshinaga Y."/>
            <person name="Zwiers L.-H.L."/>
            <person name="Turgeon B.G."/>
            <person name="Goodwin S.B."/>
            <person name="Spatafora J.W."/>
            <person name="Crous P.W."/>
            <person name="Grigoriev I.V."/>
        </authorList>
    </citation>
    <scope>NUCLEOTIDE SEQUENCE [LARGE SCALE GENOMIC DNA]</scope>
    <source>
        <strain evidence="1 2">CBS 611.86</strain>
    </source>
</reference>
<evidence type="ECO:0000313" key="2">
    <source>
        <dbReference type="Proteomes" id="UP000481861"/>
    </source>
</evidence>
<dbReference type="AlphaFoldDB" id="A0A7C8IG01"/>
<comment type="caution">
    <text evidence="1">The sequence shown here is derived from an EMBL/GenBank/DDBJ whole genome shotgun (WGS) entry which is preliminary data.</text>
</comment>
<name>A0A7C8IG01_9PLEO</name>
<proteinExistence type="predicted"/>
<protein>
    <submittedName>
        <fullName evidence="1">Uncharacterized protein</fullName>
    </submittedName>
</protein>